<dbReference type="FunFam" id="3.30.200.20:FF:000387">
    <property type="entry name" value="Serine/threonine-protein kinase STE11"/>
    <property type="match status" value="1"/>
</dbReference>
<dbReference type="EC" id="2.7.11.24" evidence="2"/>
<comment type="similarity">
    <text evidence="1">Belongs to the protein kinase superfamily. STE Ser/Thr protein kinase family. MAP kinase kinase kinase subfamily.</text>
</comment>
<evidence type="ECO:0000313" key="13">
    <source>
        <dbReference type="Proteomes" id="UP001281003"/>
    </source>
</evidence>
<feature type="compositionally biased region" description="Low complexity" evidence="10">
    <location>
        <begin position="1183"/>
        <end position="1219"/>
    </location>
</feature>
<dbReference type="EMBL" id="JAUTDP010000003">
    <property type="protein sequence ID" value="KAK3400510.1"/>
    <property type="molecule type" value="Genomic_DNA"/>
</dbReference>
<feature type="compositionally biased region" description="Basic and acidic residues" evidence="10">
    <location>
        <begin position="1253"/>
        <end position="1265"/>
    </location>
</feature>
<feature type="compositionally biased region" description="Basic and acidic residues" evidence="10">
    <location>
        <begin position="928"/>
        <end position="953"/>
    </location>
</feature>
<evidence type="ECO:0000256" key="6">
    <source>
        <dbReference type="ARBA" id="ARBA00022840"/>
    </source>
</evidence>
<name>A0AAE0UE70_SORBR</name>
<feature type="compositionally biased region" description="Polar residues" evidence="10">
    <location>
        <begin position="1321"/>
        <end position="1332"/>
    </location>
</feature>
<feature type="compositionally biased region" description="Basic and acidic residues" evidence="10">
    <location>
        <begin position="818"/>
        <end position="835"/>
    </location>
</feature>
<keyword evidence="5" id="KW-0418">Kinase</keyword>
<feature type="compositionally biased region" description="Pro residues" evidence="10">
    <location>
        <begin position="58"/>
        <end position="80"/>
    </location>
</feature>
<feature type="compositionally biased region" description="Low complexity" evidence="10">
    <location>
        <begin position="132"/>
        <end position="147"/>
    </location>
</feature>
<feature type="compositionally biased region" description="Acidic residues" evidence="10">
    <location>
        <begin position="1266"/>
        <end position="1277"/>
    </location>
</feature>
<feature type="region of interest" description="Disordered" evidence="10">
    <location>
        <begin position="1470"/>
        <end position="1510"/>
    </location>
</feature>
<dbReference type="GO" id="GO:0000196">
    <property type="term" value="P:cell integrity MAPK cascade"/>
    <property type="evidence" value="ECO:0007669"/>
    <property type="project" value="UniProtKB-ARBA"/>
</dbReference>
<sequence>MYQNGQRDPPRPFAVPPPPPMSPPQGVSGVAGINNVMNIPPPPPRYPPAPGTVGGSLLPPPPGPPPGNPGFPPSAIPPPSALGSAPWHGAWGRPYNGQTAFNLPPPPPGGNGGLQAYNPLLHAQAAAAAAAAASASNTPGPPATSITIPPPPPPSEQMSATYIPSAGDTYGEGVGIPGLGLPEELGGLGWPGVDQQRMGGTPGMEDAHRLYAAPTADRGLSTNSNTPNSSSAIPPELAAQWPLDKVLMWLQGNSFSQDWVNTFKALNLHGAQFLELGSGHGGRGNFGMMHQQVYPQLAHECQMSKTGWDQTKEREEGKRMRRLIRGIVTGRPVDASKVSPSGAGGQGAGGNSGGGQGHARKESVSASVPPSAGPDSADSPNVEFSKSRPFVQEEQVSSGSGPKAPGPGFAGRRFSQSRSTTMPLLTSTMSSAEPNHRSLMKNLDIDSARRHSPSTSNVSESGDLNAGSFRNVGREARQDSPIGGSPNPSLFPSSSNAGGSNAILSSSPRSGSRFGHRSRNSSDSVSSNAAQYGSGVPADAAAMFKNGSLADMIKNSFNTNNPDRRNGQDGGRPLGVVDTGDRSAGTDPPNSAKGAKSFLSFLSRNKRKEDGTSPDELDSPTSPATGFKAHSLGSRAGHVSETSLDQRPGSSISTHDHSFGFHSGHSRKKSVVAGRVYLLATLDHWNYRMLDVTDIDSAHDLRQLVCINLGLPDSDGAAIYVTELGKFDHEEPLDDMKLLTNKRLRADAIGTLKLYVRPGGMATHSPHPGNNGAQSGQPSSYVPRGAPPMDEETFNRLNGQRQRSSSSPPTSRQNTISSKDREEKIPAAEHTEYKATEQPTPRKHATKETSPVGETTPVGIVGRKVDFDQPRLSPFEDKRPDHLFPVRKAPAPPGDPSATLIKANSLSKKTGQGFRPSTAHATHHHHHNAVDHGYHQRRVSTDLRENTTTERQTRRPAAIRGTADVPSPSGGIGSLLINIGGHLGGIGHPVAGGARALSPNRVASAPVGHGSEMSEQQRGKGAMSLVDFGQRNRSSSGASASAGVGVGVSGGGSRGSSPKRPSRSVPGSPGGTTTWSSRNVPFLVPDYSPAGSPHPSSLSPQQARSHNGMSSSSFRDRAYGLPSSDQRSPLHEHNPYLETRRDAKMRYQAAARAPSPSAVSPNARRRPSESHISQQQYQQGYRPSSSQQHHPHMQQQQQQHQAQQQYQQRHQQSQQPQQQRETPAQHEESKRKSHGPDVDFSDNDVRFTPPPESESHNAGSDHQDFADDQDDSDDSDDGLFAVPISKPKAADTGKAKENDDGLGKRPSLKLATDRSKKNLSVAFTTPQASPSMATFAEEPESHTSVPSSSSHGHGHGHRQSAPVPSGSKEWESEEMECKISRRKSFIEKDVWANRPPTDALINNLEDFFPNLDVDQPVLEEGETTEVEAPSPIAEVDESQFQTPSQQMAETVVASSSNNAPMMPPLNRVSQSTFNESDTLGSDESTLKALESRPSSIVSGSVRRSRGLGRMKSIREVARGAHEAHKRYTQTSMQMNVASAAAPAVPNVSTNLMRRKSTKMFNANIVQIEPKRGSILSTIPQETLPTQDNINTLPKRQTTFRWFKGQLIGKGTFGRVYLGMNATTGEFLAVKEVEVNPKAAQGDKKKMQELVAALDQEIDTMQHLDHVNIVQYLGCERKETSISIFLEYISGGSIGSCLRKHGKFEEPVVASLTRQTLSGLAYLHREGILHRDLKADNILLDLDGTCKISDFGISKKTDNIYGNDKTNSMQGSVFWMAPEVIRSQGEGYSAKVDIWSLGCVVLEMFAGRRPWSKDEAIGAIYKIANGETPPIPEDIREELSPVAIAFMLDCFTVDPTDRPTADVLLSQHPFCELDPNYSFMDTELYAKIRGTY</sequence>
<comment type="catalytic activity">
    <reaction evidence="8">
        <text>L-seryl-[protein] + ATP = O-phospho-L-seryl-[protein] + ADP + H(+)</text>
        <dbReference type="Rhea" id="RHEA:17989"/>
        <dbReference type="Rhea" id="RHEA-COMP:9863"/>
        <dbReference type="Rhea" id="RHEA-COMP:11604"/>
        <dbReference type="ChEBI" id="CHEBI:15378"/>
        <dbReference type="ChEBI" id="CHEBI:29999"/>
        <dbReference type="ChEBI" id="CHEBI:30616"/>
        <dbReference type="ChEBI" id="CHEBI:83421"/>
        <dbReference type="ChEBI" id="CHEBI:456216"/>
        <dbReference type="EC" id="2.7.11.24"/>
    </reaction>
    <physiologicalReaction direction="left-to-right" evidence="8">
        <dbReference type="Rhea" id="RHEA:17990"/>
    </physiologicalReaction>
</comment>
<evidence type="ECO:0000256" key="7">
    <source>
        <dbReference type="ARBA" id="ARBA00047919"/>
    </source>
</evidence>
<dbReference type="PROSITE" id="PS00107">
    <property type="entry name" value="PROTEIN_KINASE_ATP"/>
    <property type="match status" value="1"/>
</dbReference>
<dbReference type="InterPro" id="IPR017441">
    <property type="entry name" value="Protein_kinase_ATP_BS"/>
</dbReference>
<feature type="region of interest" description="Disordered" evidence="10">
    <location>
        <begin position="1"/>
        <end position="113"/>
    </location>
</feature>
<reference evidence="12" key="1">
    <citation type="journal article" date="2023" name="Mol. Phylogenet. Evol.">
        <title>Genome-scale phylogeny and comparative genomics of the fungal order Sordariales.</title>
        <authorList>
            <person name="Hensen N."/>
            <person name="Bonometti L."/>
            <person name="Westerberg I."/>
            <person name="Brannstrom I.O."/>
            <person name="Guillou S."/>
            <person name="Cros-Aarteil S."/>
            <person name="Calhoun S."/>
            <person name="Haridas S."/>
            <person name="Kuo A."/>
            <person name="Mondo S."/>
            <person name="Pangilinan J."/>
            <person name="Riley R."/>
            <person name="LaButti K."/>
            <person name="Andreopoulos B."/>
            <person name="Lipzen A."/>
            <person name="Chen C."/>
            <person name="Yan M."/>
            <person name="Daum C."/>
            <person name="Ng V."/>
            <person name="Clum A."/>
            <person name="Steindorff A."/>
            <person name="Ohm R.A."/>
            <person name="Martin F."/>
            <person name="Silar P."/>
            <person name="Natvig D.O."/>
            <person name="Lalanne C."/>
            <person name="Gautier V."/>
            <person name="Ament-Velasquez S.L."/>
            <person name="Kruys A."/>
            <person name="Hutchinson M.I."/>
            <person name="Powell A.J."/>
            <person name="Barry K."/>
            <person name="Miller A.N."/>
            <person name="Grigoriev I.V."/>
            <person name="Debuchy R."/>
            <person name="Gladieux P."/>
            <person name="Hiltunen Thoren M."/>
            <person name="Johannesson H."/>
        </authorList>
    </citation>
    <scope>NUCLEOTIDE SEQUENCE</scope>
    <source>
        <strain evidence="12">FGSC 1904</strain>
    </source>
</reference>
<evidence type="ECO:0000256" key="3">
    <source>
        <dbReference type="ARBA" id="ARBA00022679"/>
    </source>
</evidence>
<dbReference type="InterPro" id="IPR000719">
    <property type="entry name" value="Prot_kinase_dom"/>
</dbReference>
<feature type="compositionally biased region" description="Low complexity" evidence="10">
    <location>
        <begin position="1033"/>
        <end position="1043"/>
    </location>
</feature>
<feature type="compositionally biased region" description="Low complexity" evidence="10">
    <location>
        <begin position="364"/>
        <end position="380"/>
    </location>
</feature>
<reference evidence="12" key="2">
    <citation type="submission" date="2023-07" db="EMBL/GenBank/DDBJ databases">
        <authorList>
            <consortium name="Lawrence Berkeley National Laboratory"/>
            <person name="Haridas S."/>
            <person name="Hensen N."/>
            <person name="Bonometti L."/>
            <person name="Westerberg I."/>
            <person name="Brannstrom I.O."/>
            <person name="Guillou S."/>
            <person name="Cros-Aarteil S."/>
            <person name="Calhoun S."/>
            <person name="Kuo A."/>
            <person name="Mondo S."/>
            <person name="Pangilinan J."/>
            <person name="Riley R."/>
            <person name="LaButti K."/>
            <person name="Andreopoulos B."/>
            <person name="Lipzen A."/>
            <person name="Chen C."/>
            <person name="Yanf M."/>
            <person name="Daum C."/>
            <person name="Ng V."/>
            <person name="Clum A."/>
            <person name="Steindorff A."/>
            <person name="Ohm R."/>
            <person name="Martin F."/>
            <person name="Silar P."/>
            <person name="Natvig D."/>
            <person name="Lalanne C."/>
            <person name="Gautier V."/>
            <person name="Ament-velasquez S.L."/>
            <person name="Kruys A."/>
            <person name="Hutchinson M.I."/>
            <person name="Powell A.J."/>
            <person name="Barry K."/>
            <person name="Miller A.N."/>
            <person name="Grigoriev I.V."/>
            <person name="Debuchy R."/>
            <person name="Gladieux P."/>
            <person name="Thoren M.H."/>
            <person name="Johannesson H."/>
        </authorList>
    </citation>
    <scope>NUCLEOTIDE SEQUENCE</scope>
    <source>
        <strain evidence="12">FGSC 1904</strain>
    </source>
</reference>
<keyword evidence="6 9" id="KW-0067">ATP-binding</keyword>
<feature type="domain" description="Protein kinase" evidence="11">
    <location>
        <begin position="1601"/>
        <end position="1870"/>
    </location>
</feature>
<feature type="compositionally biased region" description="Pro residues" evidence="10">
    <location>
        <begin position="39"/>
        <end position="50"/>
    </location>
</feature>
<feature type="compositionally biased region" description="Low complexity" evidence="10">
    <location>
        <begin position="800"/>
        <end position="813"/>
    </location>
</feature>
<dbReference type="SUPFAM" id="SSF56112">
    <property type="entry name" value="Protein kinase-like (PK-like)"/>
    <property type="match status" value="1"/>
</dbReference>
<comment type="caution">
    <text evidence="12">The sequence shown here is derived from an EMBL/GenBank/DDBJ whole genome shotgun (WGS) entry which is preliminary data.</text>
</comment>
<dbReference type="PROSITE" id="PS00108">
    <property type="entry name" value="PROTEIN_KINASE_ST"/>
    <property type="match status" value="1"/>
</dbReference>
<feature type="compositionally biased region" description="Low complexity" evidence="10">
    <location>
        <begin position="1149"/>
        <end position="1162"/>
    </location>
</feature>
<evidence type="ECO:0000256" key="1">
    <source>
        <dbReference type="ARBA" id="ARBA00006529"/>
    </source>
</evidence>
<keyword evidence="4 9" id="KW-0547">Nucleotide-binding</keyword>
<dbReference type="Pfam" id="PF00069">
    <property type="entry name" value="Pkinase"/>
    <property type="match status" value="1"/>
</dbReference>
<dbReference type="InterPro" id="IPR011009">
    <property type="entry name" value="Kinase-like_dom_sf"/>
</dbReference>
<feature type="compositionally biased region" description="Low complexity" evidence="10">
    <location>
        <begin position="1055"/>
        <end position="1067"/>
    </location>
</feature>
<feature type="region of interest" description="Disordered" evidence="10">
    <location>
        <begin position="554"/>
        <end position="665"/>
    </location>
</feature>
<dbReference type="FunFam" id="1.10.510.10:FF:000182">
    <property type="entry name" value="MAP kinase kinase kinase mkh1"/>
    <property type="match status" value="1"/>
</dbReference>
<evidence type="ECO:0000256" key="8">
    <source>
        <dbReference type="ARBA" id="ARBA00048130"/>
    </source>
</evidence>
<proteinExistence type="inferred from homology"/>
<evidence type="ECO:0000313" key="12">
    <source>
        <dbReference type="EMBL" id="KAK3400510.1"/>
    </source>
</evidence>
<feature type="region of interest" description="Disordered" evidence="10">
    <location>
        <begin position="759"/>
        <end position="966"/>
    </location>
</feature>
<dbReference type="PROSITE" id="PS50011">
    <property type="entry name" value="PROTEIN_KINASE_DOM"/>
    <property type="match status" value="1"/>
</dbReference>
<feature type="binding site" evidence="9">
    <location>
        <position position="1630"/>
    </location>
    <ligand>
        <name>ATP</name>
        <dbReference type="ChEBI" id="CHEBI:30616"/>
    </ligand>
</feature>
<feature type="compositionally biased region" description="Low complexity" evidence="10">
    <location>
        <begin position="397"/>
        <end position="411"/>
    </location>
</feature>
<gene>
    <name evidence="12" type="ORF">B0T20DRAFT_451304</name>
</gene>
<dbReference type="GO" id="GO:0004709">
    <property type="term" value="F:MAP kinase kinase kinase activity"/>
    <property type="evidence" value="ECO:0007669"/>
    <property type="project" value="UniProtKB-ARBA"/>
</dbReference>
<evidence type="ECO:0000256" key="10">
    <source>
        <dbReference type="SAM" id="MobiDB-lite"/>
    </source>
</evidence>
<feature type="compositionally biased region" description="Polar residues" evidence="10">
    <location>
        <begin position="1470"/>
        <end position="1483"/>
    </location>
</feature>
<keyword evidence="13" id="KW-1185">Reference proteome</keyword>
<evidence type="ECO:0000256" key="9">
    <source>
        <dbReference type="PROSITE-ProRule" id="PRU10141"/>
    </source>
</evidence>
<feature type="region of interest" description="Disordered" evidence="10">
    <location>
        <begin position="132"/>
        <end position="157"/>
    </location>
</feature>
<feature type="compositionally biased region" description="Basic and acidic residues" evidence="10">
    <location>
        <begin position="863"/>
        <end position="884"/>
    </location>
</feature>
<evidence type="ECO:0000256" key="2">
    <source>
        <dbReference type="ARBA" id="ARBA00012411"/>
    </source>
</evidence>
<feature type="compositionally biased region" description="Gly residues" evidence="10">
    <location>
        <begin position="1044"/>
        <end position="1054"/>
    </location>
</feature>
<keyword evidence="3" id="KW-0808">Transferase</keyword>
<feature type="compositionally biased region" description="Low complexity" evidence="10">
    <location>
        <begin position="419"/>
        <end position="431"/>
    </location>
</feature>
<feature type="compositionally biased region" description="Basic and acidic residues" evidence="10">
    <location>
        <begin position="1288"/>
        <end position="1303"/>
    </location>
</feature>
<dbReference type="PANTHER" id="PTHR48016:SF48">
    <property type="entry name" value="SERINE_THREONINE-PROTEIN KINASE BCK1_SLK1_SSP31"/>
    <property type="match status" value="1"/>
</dbReference>
<feature type="compositionally biased region" description="Gly residues" evidence="10">
    <location>
        <begin position="342"/>
        <end position="357"/>
    </location>
</feature>
<evidence type="ECO:0000256" key="4">
    <source>
        <dbReference type="ARBA" id="ARBA00022741"/>
    </source>
</evidence>
<feature type="compositionally biased region" description="Polar residues" evidence="10">
    <location>
        <begin position="453"/>
        <end position="462"/>
    </location>
</feature>
<dbReference type="InterPro" id="IPR008271">
    <property type="entry name" value="Ser/Thr_kinase_AS"/>
</dbReference>
<protein>
    <recommendedName>
        <fullName evidence="2">mitogen-activated protein kinase</fullName>
        <ecNumber evidence="2">2.7.11.24</ecNumber>
    </recommendedName>
</protein>
<feature type="region of interest" description="Disordered" evidence="10">
    <location>
        <begin position="305"/>
        <end position="533"/>
    </location>
</feature>
<feature type="compositionally biased region" description="Polar residues" evidence="10">
    <location>
        <begin position="1094"/>
        <end position="1113"/>
    </location>
</feature>
<feature type="compositionally biased region" description="Polar residues" evidence="10">
    <location>
        <begin position="771"/>
        <end position="780"/>
    </location>
</feature>
<dbReference type="GO" id="GO:0004707">
    <property type="term" value="F:MAP kinase activity"/>
    <property type="evidence" value="ECO:0007669"/>
    <property type="project" value="UniProtKB-EC"/>
</dbReference>
<accession>A0AAE0UE70</accession>
<dbReference type="Proteomes" id="UP001281003">
    <property type="component" value="Unassembled WGS sequence"/>
</dbReference>
<feature type="compositionally biased region" description="Low complexity" evidence="10">
    <location>
        <begin position="1491"/>
        <end position="1501"/>
    </location>
</feature>
<dbReference type="PANTHER" id="PTHR48016">
    <property type="entry name" value="MAP KINASE KINASE KINASE SSK2-RELATED-RELATED"/>
    <property type="match status" value="1"/>
</dbReference>
<feature type="compositionally biased region" description="Polar residues" evidence="10">
    <location>
        <begin position="1170"/>
        <end position="1182"/>
    </location>
</feature>
<feature type="compositionally biased region" description="Basic and acidic residues" evidence="10">
    <location>
        <begin position="1223"/>
        <end position="1237"/>
    </location>
</feature>
<feature type="region of interest" description="Disordered" evidence="10">
    <location>
        <begin position="1001"/>
        <end position="1374"/>
    </location>
</feature>
<evidence type="ECO:0000259" key="11">
    <source>
        <dbReference type="PROSITE" id="PS50011"/>
    </source>
</evidence>
<feature type="compositionally biased region" description="Basic and acidic residues" evidence="10">
    <location>
        <begin position="1128"/>
        <end position="1145"/>
    </location>
</feature>
<dbReference type="GO" id="GO:0005524">
    <property type="term" value="F:ATP binding"/>
    <property type="evidence" value="ECO:0007669"/>
    <property type="project" value="UniProtKB-UniRule"/>
</dbReference>
<feature type="compositionally biased region" description="Polar residues" evidence="10">
    <location>
        <begin position="640"/>
        <end position="653"/>
    </location>
</feature>
<dbReference type="SMART" id="SM00220">
    <property type="entry name" value="S_TKc"/>
    <property type="match status" value="1"/>
</dbReference>
<feature type="compositionally biased region" description="Low complexity" evidence="10">
    <location>
        <begin position="485"/>
        <end position="496"/>
    </location>
</feature>
<feature type="compositionally biased region" description="Pro residues" evidence="10">
    <location>
        <begin position="11"/>
        <end position="23"/>
    </location>
</feature>
<evidence type="ECO:0000256" key="5">
    <source>
        <dbReference type="ARBA" id="ARBA00022777"/>
    </source>
</evidence>
<dbReference type="InterPro" id="IPR050538">
    <property type="entry name" value="MAP_kinase_kinase_kinase"/>
</dbReference>
<feature type="compositionally biased region" description="Polar residues" evidence="10">
    <location>
        <begin position="497"/>
        <end position="510"/>
    </location>
</feature>
<dbReference type="Gene3D" id="1.10.510.10">
    <property type="entry name" value="Transferase(Phosphotransferase) domain 1"/>
    <property type="match status" value="1"/>
</dbReference>
<comment type="catalytic activity">
    <reaction evidence="7">
        <text>L-threonyl-[protein] + ATP = O-phospho-L-threonyl-[protein] + ADP + H(+)</text>
        <dbReference type="Rhea" id="RHEA:46608"/>
        <dbReference type="Rhea" id="RHEA-COMP:11060"/>
        <dbReference type="Rhea" id="RHEA-COMP:11605"/>
        <dbReference type="ChEBI" id="CHEBI:15378"/>
        <dbReference type="ChEBI" id="CHEBI:30013"/>
        <dbReference type="ChEBI" id="CHEBI:30616"/>
        <dbReference type="ChEBI" id="CHEBI:61977"/>
        <dbReference type="ChEBI" id="CHEBI:456216"/>
        <dbReference type="EC" id="2.7.11.24"/>
    </reaction>
    <physiologicalReaction direction="left-to-right" evidence="7">
        <dbReference type="Rhea" id="RHEA:46609"/>
    </physiologicalReaction>
</comment>
<organism evidence="12 13">
    <name type="scientific">Sordaria brevicollis</name>
    <dbReference type="NCBI Taxonomy" id="83679"/>
    <lineage>
        <taxon>Eukaryota</taxon>
        <taxon>Fungi</taxon>
        <taxon>Dikarya</taxon>
        <taxon>Ascomycota</taxon>
        <taxon>Pezizomycotina</taxon>
        <taxon>Sordariomycetes</taxon>
        <taxon>Sordariomycetidae</taxon>
        <taxon>Sordariales</taxon>
        <taxon>Sordariaceae</taxon>
        <taxon>Sordaria</taxon>
    </lineage>
</organism>